<evidence type="ECO:0000313" key="1">
    <source>
        <dbReference type="EMBL" id="AJF40843.1"/>
    </source>
</evidence>
<dbReference type="InterPro" id="IPR001353">
    <property type="entry name" value="Proteasome_sua/b"/>
</dbReference>
<name>A0A0B5H8V9_9CAUD</name>
<dbReference type="EMBL" id="KP280063">
    <property type="protein sequence ID" value="AJF40843.1"/>
    <property type="molecule type" value="Genomic_DNA"/>
</dbReference>
<organism evidence="1 2">
    <name type="scientific">Vibrio phage phi 3</name>
    <dbReference type="NCBI Taxonomy" id="1589298"/>
    <lineage>
        <taxon>Viruses</taxon>
        <taxon>Duplodnaviria</taxon>
        <taxon>Heunggongvirae</taxon>
        <taxon>Uroviricota</taxon>
        <taxon>Caudoviricetes</taxon>
        <taxon>Demerecviridae</taxon>
        <taxon>Ermolyevavirinae</taxon>
        <taxon>Jesfedecavirus</taxon>
        <taxon>Jesfedecavirus phi3</taxon>
    </lineage>
</organism>
<dbReference type="KEGG" id="vg:26634054"/>
<evidence type="ECO:0000313" key="2">
    <source>
        <dbReference type="Proteomes" id="UP000031804"/>
    </source>
</evidence>
<dbReference type="GeneID" id="26634054"/>
<dbReference type="SUPFAM" id="SSF56235">
    <property type="entry name" value="N-terminal nucleophile aminohydrolases (Ntn hydrolases)"/>
    <property type="match status" value="1"/>
</dbReference>
<dbReference type="Pfam" id="PF00227">
    <property type="entry name" value="Proteasome"/>
    <property type="match status" value="1"/>
</dbReference>
<dbReference type="OrthoDB" id="30470at10239"/>
<dbReference type="Proteomes" id="UP000031804">
    <property type="component" value="Segment"/>
</dbReference>
<dbReference type="Gene3D" id="3.60.20.10">
    <property type="entry name" value="Glutamine Phosphoribosylpyrophosphate, subunit 1, domain 1"/>
    <property type="match status" value="1"/>
</dbReference>
<sequence length="173" mass="18964">MTVLVGVIRDNKAVLAADKMASCWHWSFSVDKMASKRKIHMAFTGGLREGQVIQHFLELPPRHEDHTDDSYIADICEAIRKLLKEKECKGTVALLVIGVGSKIYSISSVQCFISSETFIAEGCGNDIATGALEVLYSDKNLSVEEVATKAVEIASKRSLYCGKGVDLKIIDLL</sequence>
<dbReference type="InterPro" id="IPR029055">
    <property type="entry name" value="Ntn_hydrolases_N"/>
</dbReference>
<keyword evidence="2" id="KW-1185">Reference proteome</keyword>
<dbReference type="GO" id="GO:0005839">
    <property type="term" value="C:proteasome core complex"/>
    <property type="evidence" value="ECO:0007669"/>
    <property type="project" value="InterPro"/>
</dbReference>
<reference evidence="1 2" key="1">
    <citation type="submission" date="2014-12" db="EMBL/GenBank/DDBJ databases">
        <title>Complete genome sequences of three Vibrio cholerae specific bacteriophages.</title>
        <authorList>
            <person name="Bhandare S.G."/>
            <person name="Warry A."/>
            <person name="Emes R.D."/>
            <person name="Hooton S.P.T."/>
            <person name="Barrow P.A."/>
            <person name="Atterbury R.J."/>
        </authorList>
    </citation>
    <scope>NUCLEOTIDE SEQUENCE [LARGE SCALE GENOMIC DNA]</scope>
</reference>
<accession>A0A0B5H8V9</accession>
<proteinExistence type="predicted"/>
<dbReference type="GO" id="GO:0051603">
    <property type="term" value="P:proteolysis involved in protein catabolic process"/>
    <property type="evidence" value="ECO:0007669"/>
    <property type="project" value="InterPro"/>
</dbReference>
<protein>
    <submittedName>
        <fullName evidence="1">Uncharacterized protein</fullName>
    </submittedName>
</protein>
<gene>
    <name evidence="1" type="ORF">SBVP3_0076</name>
</gene>
<dbReference type="RefSeq" id="YP_009207541.1">
    <property type="nucleotide sequence ID" value="NC_028895.1"/>
</dbReference>